<feature type="region of interest" description="Disordered" evidence="1">
    <location>
        <begin position="208"/>
        <end position="237"/>
    </location>
</feature>
<dbReference type="Gene3D" id="2.30.30.40">
    <property type="entry name" value="SH3 Domains"/>
    <property type="match status" value="1"/>
</dbReference>
<proteinExistence type="predicted"/>
<dbReference type="EMBL" id="UZAE01000015">
    <property type="protein sequence ID" value="VDN95925.1"/>
    <property type="molecule type" value="Genomic_DNA"/>
</dbReference>
<name>A0A158QGH2_RODNA</name>
<keyword evidence="3" id="KW-1185">Reference proteome</keyword>
<feature type="region of interest" description="Disordered" evidence="1">
    <location>
        <begin position="1"/>
        <end position="35"/>
    </location>
</feature>
<evidence type="ECO:0000313" key="4">
    <source>
        <dbReference type="WBParaSite" id="HNAJ_0000006501-mRNA-1"/>
    </source>
</evidence>
<gene>
    <name evidence="2" type="ORF">HNAJ_LOCUS66</name>
</gene>
<protein>
    <submittedName>
        <fullName evidence="4">SH3 domain-containing protein</fullName>
    </submittedName>
</protein>
<dbReference type="InterPro" id="IPR036028">
    <property type="entry name" value="SH3-like_dom_sf"/>
</dbReference>
<dbReference type="PANTHER" id="PTHR23122">
    <property type="entry name" value="MEMBRANE-ASSOCIATED GUANYLATE KINASE MAGUK"/>
    <property type="match status" value="1"/>
</dbReference>
<evidence type="ECO:0000313" key="2">
    <source>
        <dbReference type="EMBL" id="VDN95925.1"/>
    </source>
</evidence>
<organism evidence="4">
    <name type="scientific">Rodentolepis nana</name>
    <name type="common">Dwarf tapeworm</name>
    <name type="synonym">Hymenolepis nana</name>
    <dbReference type="NCBI Taxonomy" id="102285"/>
    <lineage>
        <taxon>Eukaryota</taxon>
        <taxon>Metazoa</taxon>
        <taxon>Spiralia</taxon>
        <taxon>Lophotrochozoa</taxon>
        <taxon>Platyhelminthes</taxon>
        <taxon>Cestoda</taxon>
        <taxon>Eucestoda</taxon>
        <taxon>Cyclophyllidea</taxon>
        <taxon>Hymenolepididae</taxon>
        <taxon>Rodentolepis</taxon>
    </lineage>
</organism>
<dbReference type="InterPro" id="IPR050716">
    <property type="entry name" value="MAGUK"/>
</dbReference>
<dbReference type="Proteomes" id="UP000278807">
    <property type="component" value="Unassembled WGS sequence"/>
</dbReference>
<reference evidence="2 3" key="2">
    <citation type="submission" date="2018-11" db="EMBL/GenBank/DDBJ databases">
        <authorList>
            <consortium name="Pathogen Informatics"/>
        </authorList>
    </citation>
    <scope>NUCLEOTIDE SEQUENCE [LARGE SCALE GENOMIC DNA]</scope>
</reference>
<feature type="compositionally biased region" description="Polar residues" evidence="1">
    <location>
        <begin position="208"/>
        <end position="219"/>
    </location>
</feature>
<feature type="compositionally biased region" description="Polar residues" evidence="1">
    <location>
        <begin position="1"/>
        <end position="20"/>
    </location>
</feature>
<dbReference type="OrthoDB" id="78824at2759"/>
<accession>A0A158QGH2</accession>
<evidence type="ECO:0000256" key="1">
    <source>
        <dbReference type="SAM" id="MobiDB-lite"/>
    </source>
</evidence>
<reference evidence="4" key="1">
    <citation type="submission" date="2016-04" db="UniProtKB">
        <authorList>
            <consortium name="WormBaseParasite"/>
        </authorList>
    </citation>
    <scope>IDENTIFICATION</scope>
</reference>
<dbReference type="AlphaFoldDB" id="A0A158QGH2"/>
<sequence>MSSVPSPNKSSRRTYSNLSCMSKRPDSDAFIPPGDTAPLKIIKRPTIGVVATQNSRPFHNNHLGSGGTLDDASSLVDQSSSAVSPIKQASSKSSLAGSSVSQSDLLGINCALNSITITMRESLHVRALFRYNPDTDRGRAARASFFVLMSTGLAFDHGDILYVVNASDQEWWQAQYAYPIAPPSWFSSAGSVPALNSLSRLPSSSADNQLFNPNTSASSRPAIIPSQGREERRLRRSAKRVKFVDKTVDNGGNSGDMSPWSIGTGSGETPNIPYALESSNRFFGGDGSLASLSAVSGVGGGGVFPSADSVSAGGTLERRKKTNSLSIFKRFSSRRGRKDLEANPAMKKKSISLEDMQSGGKTVQFSIL</sequence>
<evidence type="ECO:0000313" key="3">
    <source>
        <dbReference type="Proteomes" id="UP000278807"/>
    </source>
</evidence>
<dbReference type="STRING" id="102285.A0A158QGH2"/>
<dbReference type="SUPFAM" id="SSF50044">
    <property type="entry name" value="SH3-domain"/>
    <property type="match status" value="1"/>
</dbReference>
<dbReference type="WBParaSite" id="HNAJ_0000006501-mRNA-1">
    <property type="protein sequence ID" value="HNAJ_0000006501-mRNA-1"/>
    <property type="gene ID" value="HNAJ_0000006501"/>
</dbReference>